<dbReference type="PANTHER" id="PTHR35008:SF8">
    <property type="entry name" value="ALCOHOL DEHYDROGENASE CYTOCHROME C SUBUNIT"/>
    <property type="match status" value="1"/>
</dbReference>
<dbReference type="RefSeq" id="WP_206939677.1">
    <property type="nucleotide sequence ID" value="NZ_JAFLNF010000003.1"/>
</dbReference>
<sequence length="316" mass="33025">MRRTTLGLGVGLVVAAGALAWIATMPRTLASADLADMPQGDAQRGALVFWAGGCASCHGAVDPATGIIAAAGKLTLSGGLHMKTPFGTFVTPNISSDAQDGIGGWSQTDFANAMLTGTSPQGGHYYPAFPYTSYARMSLGDVSDLFAFMQTVEPVSGRPANHELDFPFNIRRGIGLWKRLNLSPEPVMSLEQLGRPAAEEDLALLVRGRYLVEGPGHCGACHTPRDALGSLDLSRWLDGAPAPAGDGKIPGLSPGHGLDSWSVSDIAYYLESGFTPDYDSVGGEMAAVQANIAKLPARDREAIATYLKALPVPGGE</sequence>
<reference evidence="6" key="1">
    <citation type="submission" date="2021-03" db="EMBL/GenBank/DDBJ databases">
        <title>Roseibium sp. CAU 1637 isolated from Incheon.</title>
        <authorList>
            <person name="Kim W."/>
        </authorList>
    </citation>
    <scope>NUCLEOTIDE SEQUENCE</scope>
    <source>
        <strain evidence="6">CAU 1637</strain>
    </source>
</reference>
<dbReference type="Gene3D" id="1.10.760.10">
    <property type="entry name" value="Cytochrome c-like domain"/>
    <property type="match status" value="1"/>
</dbReference>
<evidence type="ECO:0000256" key="1">
    <source>
        <dbReference type="ARBA" id="ARBA00022617"/>
    </source>
</evidence>
<proteinExistence type="predicted"/>
<feature type="domain" description="Cytochrome c" evidence="5">
    <location>
        <begin position="40"/>
        <end position="153"/>
    </location>
</feature>
<keyword evidence="1 4" id="KW-0349">Heme</keyword>
<evidence type="ECO:0000313" key="6">
    <source>
        <dbReference type="EMBL" id="MBO0345249.1"/>
    </source>
</evidence>
<accession>A0A939J8V0</accession>
<evidence type="ECO:0000256" key="4">
    <source>
        <dbReference type="PROSITE-ProRule" id="PRU00433"/>
    </source>
</evidence>
<evidence type="ECO:0000259" key="5">
    <source>
        <dbReference type="PROSITE" id="PS51007"/>
    </source>
</evidence>
<protein>
    <submittedName>
        <fullName evidence="6">Cytochrome c</fullName>
    </submittedName>
</protein>
<dbReference type="Pfam" id="PF00034">
    <property type="entry name" value="Cytochrom_C"/>
    <property type="match status" value="1"/>
</dbReference>
<feature type="domain" description="Cytochrome c" evidence="5">
    <location>
        <begin position="203"/>
        <end position="311"/>
    </location>
</feature>
<dbReference type="InterPro" id="IPR036909">
    <property type="entry name" value="Cyt_c-like_dom_sf"/>
</dbReference>
<evidence type="ECO:0000256" key="3">
    <source>
        <dbReference type="ARBA" id="ARBA00023004"/>
    </source>
</evidence>
<gene>
    <name evidence="6" type="ORF">J0X15_08455</name>
</gene>
<organism evidence="6 7">
    <name type="scientific">Roseibium limicola</name>
    <dbReference type="NCBI Taxonomy" id="2816037"/>
    <lineage>
        <taxon>Bacteria</taxon>
        <taxon>Pseudomonadati</taxon>
        <taxon>Pseudomonadota</taxon>
        <taxon>Alphaproteobacteria</taxon>
        <taxon>Hyphomicrobiales</taxon>
        <taxon>Stappiaceae</taxon>
        <taxon>Roseibium</taxon>
    </lineage>
</organism>
<name>A0A939J8V0_9HYPH</name>
<comment type="caution">
    <text evidence="6">The sequence shown here is derived from an EMBL/GenBank/DDBJ whole genome shotgun (WGS) entry which is preliminary data.</text>
</comment>
<dbReference type="Proteomes" id="UP000664779">
    <property type="component" value="Unassembled WGS sequence"/>
</dbReference>
<keyword evidence="3 4" id="KW-0408">Iron</keyword>
<dbReference type="EMBL" id="JAFLNF010000003">
    <property type="protein sequence ID" value="MBO0345249.1"/>
    <property type="molecule type" value="Genomic_DNA"/>
</dbReference>
<keyword evidence="2 4" id="KW-0479">Metal-binding</keyword>
<dbReference type="InterPro" id="IPR009056">
    <property type="entry name" value="Cyt_c-like_dom"/>
</dbReference>
<dbReference type="PANTHER" id="PTHR35008">
    <property type="entry name" value="BLL4482 PROTEIN-RELATED"/>
    <property type="match status" value="1"/>
</dbReference>
<keyword evidence="7" id="KW-1185">Reference proteome</keyword>
<dbReference type="AlphaFoldDB" id="A0A939J8V0"/>
<dbReference type="GO" id="GO:0020037">
    <property type="term" value="F:heme binding"/>
    <property type="evidence" value="ECO:0007669"/>
    <property type="project" value="InterPro"/>
</dbReference>
<dbReference type="InterPro" id="IPR051459">
    <property type="entry name" value="Cytochrome_c-type_DH"/>
</dbReference>
<dbReference type="SUPFAM" id="SSF46626">
    <property type="entry name" value="Cytochrome c"/>
    <property type="match status" value="2"/>
</dbReference>
<dbReference type="PROSITE" id="PS51007">
    <property type="entry name" value="CYTC"/>
    <property type="match status" value="2"/>
</dbReference>
<dbReference type="GO" id="GO:0046872">
    <property type="term" value="F:metal ion binding"/>
    <property type="evidence" value="ECO:0007669"/>
    <property type="project" value="UniProtKB-KW"/>
</dbReference>
<evidence type="ECO:0000256" key="2">
    <source>
        <dbReference type="ARBA" id="ARBA00022723"/>
    </source>
</evidence>
<dbReference type="GO" id="GO:0009055">
    <property type="term" value="F:electron transfer activity"/>
    <property type="evidence" value="ECO:0007669"/>
    <property type="project" value="InterPro"/>
</dbReference>
<evidence type="ECO:0000313" key="7">
    <source>
        <dbReference type="Proteomes" id="UP000664779"/>
    </source>
</evidence>